<evidence type="ECO:0000313" key="10">
    <source>
        <dbReference type="Proteomes" id="UP000277204"/>
    </source>
</evidence>
<dbReference type="InterPro" id="IPR009057">
    <property type="entry name" value="Homeodomain-like_sf"/>
</dbReference>
<feature type="region of interest" description="Disordered" evidence="8">
    <location>
        <begin position="198"/>
        <end position="277"/>
    </location>
</feature>
<dbReference type="PANTHER" id="PTHR45885">
    <property type="entry name" value="CELL DIVISION CYCLE 5-LIKE PROTEIN"/>
    <property type="match status" value="1"/>
</dbReference>
<comment type="similarity">
    <text evidence="1">Belongs to the CEF1 family.</text>
</comment>
<dbReference type="Gene3D" id="1.10.10.60">
    <property type="entry name" value="Homeodomain-like"/>
    <property type="match status" value="1"/>
</dbReference>
<name>A0A183M022_9TREM</name>
<evidence type="ECO:0000256" key="1">
    <source>
        <dbReference type="ARBA" id="ARBA00010506"/>
    </source>
</evidence>
<dbReference type="Proteomes" id="UP000277204">
    <property type="component" value="Unassembled WGS sequence"/>
</dbReference>
<accession>A0A183M022</accession>
<feature type="region of interest" description="Disordered" evidence="8">
    <location>
        <begin position="459"/>
        <end position="506"/>
    </location>
</feature>
<evidence type="ECO:0000256" key="4">
    <source>
        <dbReference type="ARBA" id="ARBA00022737"/>
    </source>
</evidence>
<protein>
    <submittedName>
        <fullName evidence="9">Uncharacterized protein</fullName>
    </submittedName>
</protein>
<dbReference type="InterPro" id="IPR001005">
    <property type="entry name" value="SANT/Myb"/>
</dbReference>
<reference evidence="9 10" key="1">
    <citation type="submission" date="2018-11" db="EMBL/GenBank/DDBJ databases">
        <authorList>
            <consortium name="Pathogen Informatics"/>
        </authorList>
    </citation>
    <scope>NUCLEOTIDE SEQUENCE [LARGE SCALE GENOMIC DNA]</scope>
    <source>
        <strain evidence="9 10">Zambia</strain>
    </source>
</reference>
<evidence type="ECO:0000256" key="2">
    <source>
        <dbReference type="ARBA" id="ARBA00022664"/>
    </source>
</evidence>
<dbReference type="CDD" id="cd00167">
    <property type="entry name" value="SANT"/>
    <property type="match status" value="1"/>
</dbReference>
<dbReference type="SUPFAM" id="SSF46689">
    <property type="entry name" value="Homeodomain-like"/>
    <property type="match status" value="1"/>
</dbReference>
<evidence type="ECO:0000256" key="7">
    <source>
        <dbReference type="ARBA" id="ARBA00023242"/>
    </source>
</evidence>
<dbReference type="Pfam" id="PF23055">
    <property type="entry name" value="DUF7041"/>
    <property type="match status" value="1"/>
</dbReference>
<keyword evidence="6" id="KW-0508">mRNA splicing</keyword>
<evidence type="ECO:0000256" key="8">
    <source>
        <dbReference type="SAM" id="MobiDB-lite"/>
    </source>
</evidence>
<gene>
    <name evidence="9" type="ORF">SMRZ_LOCUS9397</name>
</gene>
<evidence type="ECO:0000256" key="6">
    <source>
        <dbReference type="ARBA" id="ARBA00023187"/>
    </source>
</evidence>
<sequence length="701" mass="80245">MLFWTDNIEAWFCYEEADFFDHGVNDTGAQFLTVVKALTRELNRYVTPSMFTSDVSEPYEILKRSILKRGDLTDRQRLDQLINNIDLQHSSATDMLQRMREVIGLRTFDEGLFKQLFLSKLPQQVQAVLVSFQNNASDELAASADRILETTKSSTSEVFSVKEKPHTTQNDITELCHTLTHASDLLTSSNSLRQKQIFKDIRTLPDKTPCQQKTGRDSYRPPASNSQTHHNPNDRKIKSDSKSSSSFTSVPPPKNSPESPKNVDLDSTRSSCADDEWDNTVQTPVSATSSYCNCATDNRKTNHNIHITDHALNVDIFEPRKPSQVCLTAHDPRQIMKKSKSTTDLGNKRLEHVTHTSDINSNLNRNWPLDRTHRPDNLLSPAPNMYTMPLSDIISNSKEKTFFVIPLAFLPATDEILKAAVMKYGKNQWARIASLLHRKAAKQCKARWYEWLDPSVKKTEWSREEDEKDKAQNREGLSAEEDPKRLRPGEIDPNPETKPARPDPVDMDEDELEMLSEARARLANTQGKKAKRKARERQLEIARRMAMMQKRRELRAAGLGTFLGLAPKTKPCMDYNSEIPFEKQPPKGFYDTSREKPEIKPMDFQRLRLSDIEKESFMEREKVSHHFVFVFGLYISRPYSVFNTLFSYLYTKMLFSGNLYQIHIPNTAVSCLCVGGFTKFIAQGQLDCFLSVLSIIPAPWF</sequence>
<organism evidence="9 10">
    <name type="scientific">Schistosoma margrebowiei</name>
    <dbReference type="NCBI Taxonomy" id="48269"/>
    <lineage>
        <taxon>Eukaryota</taxon>
        <taxon>Metazoa</taxon>
        <taxon>Spiralia</taxon>
        <taxon>Lophotrochozoa</taxon>
        <taxon>Platyhelminthes</taxon>
        <taxon>Trematoda</taxon>
        <taxon>Digenea</taxon>
        <taxon>Strigeidida</taxon>
        <taxon>Schistosomatoidea</taxon>
        <taxon>Schistosomatidae</taxon>
        <taxon>Schistosoma</taxon>
    </lineage>
</organism>
<dbReference type="AlphaFoldDB" id="A0A183M022"/>
<evidence type="ECO:0000313" key="9">
    <source>
        <dbReference type="EMBL" id="VDO86153.1"/>
    </source>
</evidence>
<dbReference type="GO" id="GO:0005681">
    <property type="term" value="C:spliceosomal complex"/>
    <property type="evidence" value="ECO:0007669"/>
    <property type="project" value="UniProtKB-KW"/>
</dbReference>
<feature type="compositionally biased region" description="Basic and acidic residues" evidence="8">
    <location>
        <begin position="231"/>
        <end position="241"/>
    </location>
</feature>
<dbReference type="InterPro" id="IPR055469">
    <property type="entry name" value="DUF7041"/>
</dbReference>
<evidence type="ECO:0000256" key="5">
    <source>
        <dbReference type="ARBA" id="ARBA00023125"/>
    </source>
</evidence>
<proteinExistence type="inferred from homology"/>
<dbReference type="InterPro" id="IPR047242">
    <property type="entry name" value="CDC5L/Cef1"/>
</dbReference>
<dbReference type="STRING" id="48269.A0A183M022"/>
<keyword evidence="10" id="KW-1185">Reference proteome</keyword>
<dbReference type="GO" id="GO:0000398">
    <property type="term" value="P:mRNA splicing, via spliceosome"/>
    <property type="evidence" value="ECO:0007669"/>
    <property type="project" value="InterPro"/>
</dbReference>
<dbReference type="PANTHER" id="PTHR45885:SF1">
    <property type="entry name" value="CELL DIVISION CYCLE 5-LIKE PROTEIN"/>
    <property type="match status" value="1"/>
</dbReference>
<keyword evidence="5" id="KW-0238">DNA-binding</keyword>
<dbReference type="PROSITE" id="PS51294">
    <property type="entry name" value="HTH_MYB"/>
    <property type="match status" value="1"/>
</dbReference>
<dbReference type="EMBL" id="UZAI01004419">
    <property type="protein sequence ID" value="VDO86153.1"/>
    <property type="molecule type" value="Genomic_DNA"/>
</dbReference>
<evidence type="ECO:0000256" key="3">
    <source>
        <dbReference type="ARBA" id="ARBA00022728"/>
    </source>
</evidence>
<dbReference type="Pfam" id="PF13921">
    <property type="entry name" value="Myb_DNA-bind_6"/>
    <property type="match status" value="1"/>
</dbReference>
<dbReference type="InterPro" id="IPR017930">
    <property type="entry name" value="Myb_dom"/>
</dbReference>
<dbReference type="GO" id="GO:0003677">
    <property type="term" value="F:DNA binding"/>
    <property type="evidence" value="ECO:0007669"/>
    <property type="project" value="UniProtKB-KW"/>
</dbReference>
<feature type="compositionally biased region" description="Basic and acidic residues" evidence="8">
    <location>
        <begin position="481"/>
        <end position="490"/>
    </location>
</feature>
<keyword evidence="4" id="KW-0677">Repeat</keyword>
<keyword evidence="7" id="KW-0539">Nucleus</keyword>
<keyword evidence="2" id="KW-0507">mRNA processing</keyword>
<keyword evidence="3" id="KW-0747">Spliceosome</keyword>
<dbReference type="SMART" id="SM00717">
    <property type="entry name" value="SANT"/>
    <property type="match status" value="1"/>
</dbReference>
<dbReference type="PROSITE" id="PS50090">
    <property type="entry name" value="MYB_LIKE"/>
    <property type="match status" value="1"/>
</dbReference>
<dbReference type="GO" id="GO:0000974">
    <property type="term" value="C:Prp19 complex"/>
    <property type="evidence" value="ECO:0007669"/>
    <property type="project" value="InterPro"/>
</dbReference>